<accession>A0A0F9HRL5</accession>
<organism evidence="2">
    <name type="scientific">marine sediment metagenome</name>
    <dbReference type="NCBI Taxonomy" id="412755"/>
    <lineage>
        <taxon>unclassified sequences</taxon>
        <taxon>metagenomes</taxon>
        <taxon>ecological metagenomes</taxon>
    </lineage>
</organism>
<keyword evidence="1" id="KW-0812">Transmembrane</keyword>
<gene>
    <name evidence="2" type="ORF">LCGC14_1965980</name>
</gene>
<sequence>MLNWDLLMTVSQTLTLISTLPTLTNAQAYLPRRTSAMMALGLVGITTALYGLGAPLGALVTALVVCAFIFIFIYRGTPPERSDLWEDDKGG</sequence>
<name>A0A0F9HRL5_9ZZZZ</name>
<dbReference type="EMBL" id="LAZR01021736">
    <property type="protein sequence ID" value="KKL84310.1"/>
    <property type="molecule type" value="Genomic_DNA"/>
</dbReference>
<dbReference type="AlphaFoldDB" id="A0A0F9HRL5"/>
<protein>
    <submittedName>
        <fullName evidence="2">Uncharacterized protein</fullName>
    </submittedName>
</protein>
<evidence type="ECO:0000256" key="1">
    <source>
        <dbReference type="SAM" id="Phobius"/>
    </source>
</evidence>
<keyword evidence="1" id="KW-1133">Transmembrane helix</keyword>
<keyword evidence="1" id="KW-0472">Membrane</keyword>
<proteinExistence type="predicted"/>
<reference evidence="2" key="1">
    <citation type="journal article" date="2015" name="Nature">
        <title>Complex archaea that bridge the gap between prokaryotes and eukaryotes.</title>
        <authorList>
            <person name="Spang A."/>
            <person name="Saw J.H."/>
            <person name="Jorgensen S.L."/>
            <person name="Zaremba-Niedzwiedzka K."/>
            <person name="Martijn J."/>
            <person name="Lind A.E."/>
            <person name="van Eijk R."/>
            <person name="Schleper C."/>
            <person name="Guy L."/>
            <person name="Ettema T.J."/>
        </authorList>
    </citation>
    <scope>NUCLEOTIDE SEQUENCE</scope>
</reference>
<feature type="transmembrane region" description="Helical" evidence="1">
    <location>
        <begin position="50"/>
        <end position="74"/>
    </location>
</feature>
<evidence type="ECO:0000313" key="2">
    <source>
        <dbReference type="EMBL" id="KKL84310.1"/>
    </source>
</evidence>
<comment type="caution">
    <text evidence="2">The sequence shown here is derived from an EMBL/GenBank/DDBJ whole genome shotgun (WGS) entry which is preliminary data.</text>
</comment>